<feature type="binding site" evidence="5">
    <location>
        <begin position="342"/>
        <end position="344"/>
    </location>
    <ligand>
        <name>substrate</name>
    </ligand>
</feature>
<feature type="binding site" evidence="5">
    <location>
        <position position="204"/>
    </location>
    <ligand>
        <name>substrate</name>
    </ligand>
</feature>
<dbReference type="SUPFAM" id="SSF48557">
    <property type="entry name" value="L-aspartase-like"/>
    <property type="match status" value="1"/>
</dbReference>
<dbReference type="InterPro" id="IPR022761">
    <property type="entry name" value="Fumarate_lyase_N"/>
</dbReference>
<keyword evidence="3 5" id="KW-0816">Tricarboxylic acid cycle</keyword>
<sequence length="488" mass="52221">MWDSAQAWLPHADPVRHRVEIMTEETQYRIEHDTMGEVRVPAHALWRAQTQRAVENFPISGRGLERAQIRALGLLKAACAKVNKDLGLLDAVKADAIIAAANEIAAGEHDDQFPIDVFQTGSGTSSNMNANEVIASIAKANGVDVHPNDDVNMSQSSNDTFPTATHVAATEGVIKDLVPALEHLRLALLDKTEEWRTVVKSGRTHLMDAVPVTLGQEFGGYTRQVAAGIDRLMVTLPRLGELPIGGTAVGTGLNAPAGFGAKVVAELVKSTDIDAFTEAIDHFEAQAARDGLVELSGALRTVAVSLTKIANDIRWMGSGPLTGLAELQLPDLQPGSSIMPGKVNPVLPEAVTQVAAQVIGNDAAVAFSGANGAFELNVYIPVMARNVLESIRLLANVSRLFADKCVRGLTADVERLRRLAESSPSIVTPLNSAIGYEEAAAVAKEALKEKKTIRQTVIDRGLLGDRLTEAELDRRLDVLSMAQVKDTK</sequence>
<dbReference type="InterPro" id="IPR020557">
    <property type="entry name" value="Fumarate_lyase_CS"/>
</dbReference>
<feature type="binding site" description="in site B" evidence="5">
    <location>
        <begin position="146"/>
        <end position="149"/>
    </location>
    <ligand>
        <name>substrate</name>
    </ligand>
</feature>
<comment type="catalytic activity">
    <reaction evidence="5">
        <text>(S)-malate = fumarate + H2O</text>
        <dbReference type="Rhea" id="RHEA:12460"/>
        <dbReference type="ChEBI" id="CHEBI:15377"/>
        <dbReference type="ChEBI" id="CHEBI:15589"/>
        <dbReference type="ChEBI" id="CHEBI:29806"/>
        <dbReference type="EC" id="4.2.1.2"/>
    </reaction>
</comment>
<dbReference type="Proteomes" id="UP000316331">
    <property type="component" value="Unassembled WGS sequence"/>
</dbReference>
<feature type="binding site" evidence="5">
    <location>
        <begin position="122"/>
        <end position="124"/>
    </location>
    <ligand>
        <name>substrate</name>
    </ligand>
</feature>
<dbReference type="PANTHER" id="PTHR11444:SF22">
    <property type="entry name" value="FUMARATE HYDRATASE CLASS II"/>
    <property type="match status" value="1"/>
</dbReference>
<comment type="subunit">
    <text evidence="5">Homotetramer.</text>
</comment>
<comment type="pathway">
    <text evidence="5">Carbohydrate metabolism; tricarboxylic acid cycle; (S)-malate from fumarate: step 1/1.</text>
</comment>
<dbReference type="PRINTS" id="PR00149">
    <property type="entry name" value="FUMRATELYASE"/>
</dbReference>
<dbReference type="Gene3D" id="1.20.200.10">
    <property type="entry name" value="Fumarase/aspartase (Central domain)"/>
    <property type="match status" value="1"/>
</dbReference>
<dbReference type="Pfam" id="PF00206">
    <property type="entry name" value="Lyase_1"/>
    <property type="match status" value="1"/>
</dbReference>
<protein>
    <recommendedName>
        <fullName evidence="5">Fumarate hydratase class II</fullName>
        <shortName evidence="5">Fumarase C</shortName>
        <ecNumber evidence="5">4.2.1.2</ecNumber>
    </recommendedName>
    <alternativeName>
        <fullName evidence="5">Aerobic fumarase</fullName>
    </alternativeName>
    <alternativeName>
        <fullName evidence="5">Iron-independent fumarase</fullName>
    </alternativeName>
</protein>
<reference evidence="8 9" key="1">
    <citation type="submission" date="2019-06" db="EMBL/GenBank/DDBJ databases">
        <title>Sequencing the genomes of 1000 actinobacteria strains.</title>
        <authorList>
            <person name="Klenk H.-P."/>
        </authorList>
    </citation>
    <scope>NUCLEOTIDE SEQUENCE [LARGE SCALE GENOMIC DNA]</scope>
    <source>
        <strain evidence="8 9">DSM 103495</strain>
    </source>
</reference>
<dbReference type="FunFam" id="1.20.200.10:FF:000001">
    <property type="entry name" value="Fumarate hydratase, mitochondrial"/>
    <property type="match status" value="1"/>
</dbReference>
<dbReference type="GO" id="GO:0004333">
    <property type="term" value="F:fumarate hydratase activity"/>
    <property type="evidence" value="ECO:0007669"/>
    <property type="project" value="UniProtKB-UniRule"/>
</dbReference>
<evidence type="ECO:0000256" key="1">
    <source>
        <dbReference type="ARBA" id="ARBA00009084"/>
    </source>
</evidence>
<dbReference type="InterPro" id="IPR018951">
    <property type="entry name" value="Fumarase_C_C"/>
</dbReference>
<dbReference type="AlphaFoldDB" id="A0A543FA12"/>
<dbReference type="GO" id="GO:0006106">
    <property type="term" value="P:fumarate metabolic process"/>
    <property type="evidence" value="ECO:0007669"/>
    <property type="project" value="InterPro"/>
</dbReference>
<dbReference type="InterPro" id="IPR024083">
    <property type="entry name" value="Fumarase/histidase_N"/>
</dbReference>
<evidence type="ECO:0000256" key="4">
    <source>
        <dbReference type="ARBA" id="ARBA00023239"/>
    </source>
</evidence>
<proteinExistence type="inferred from homology"/>
<evidence type="ECO:0000256" key="3">
    <source>
        <dbReference type="ARBA" id="ARBA00022532"/>
    </source>
</evidence>
<name>A0A543FA12_9NOCA</name>
<dbReference type="GO" id="GO:0005737">
    <property type="term" value="C:cytoplasm"/>
    <property type="evidence" value="ECO:0007669"/>
    <property type="project" value="UniProtKB-SubCell"/>
</dbReference>
<feature type="domain" description="Fumarate lyase N-terminal" evidence="6">
    <location>
        <begin position="36"/>
        <end position="360"/>
    </location>
</feature>
<dbReference type="InterPro" id="IPR008948">
    <property type="entry name" value="L-Aspartase-like"/>
</dbReference>
<dbReference type="InterPro" id="IPR005677">
    <property type="entry name" value="Fum_hydII"/>
</dbReference>
<feature type="binding site" evidence="5">
    <location>
        <begin position="156"/>
        <end position="158"/>
    </location>
    <ligand>
        <name>substrate</name>
    </ligand>
</feature>
<dbReference type="EMBL" id="VFPG01000001">
    <property type="protein sequence ID" value="TQM30664.1"/>
    <property type="molecule type" value="Genomic_DNA"/>
</dbReference>
<dbReference type="PROSITE" id="PS00163">
    <property type="entry name" value="FUMARATE_LYASES"/>
    <property type="match status" value="1"/>
</dbReference>
<feature type="site" description="Important for catalytic activity" evidence="5">
    <location>
        <position position="349"/>
    </location>
</feature>
<evidence type="ECO:0000313" key="9">
    <source>
        <dbReference type="Proteomes" id="UP000316331"/>
    </source>
</evidence>
<dbReference type="Gene3D" id="1.10.40.30">
    <property type="entry name" value="Fumarase/aspartase (C-terminal domain)"/>
    <property type="match status" value="1"/>
</dbReference>
<dbReference type="Pfam" id="PF10415">
    <property type="entry name" value="FumaraseC_C"/>
    <property type="match status" value="1"/>
</dbReference>
<dbReference type="CDD" id="cd01362">
    <property type="entry name" value="Fumarase_classII"/>
    <property type="match status" value="1"/>
</dbReference>
<feature type="active site" evidence="5">
    <location>
        <position position="336"/>
    </location>
</feature>
<dbReference type="Gene3D" id="1.10.275.10">
    <property type="entry name" value="Fumarase/aspartase (N-terminal domain)"/>
    <property type="match status" value="1"/>
</dbReference>
<keyword evidence="4 5" id="KW-0456">Lyase</keyword>
<feature type="binding site" evidence="5">
    <location>
        <position position="337"/>
    </location>
    <ligand>
        <name>substrate</name>
    </ligand>
</feature>
<feature type="domain" description="Fumarase C C-terminal" evidence="7">
    <location>
        <begin position="426"/>
        <end position="482"/>
    </location>
</feature>
<comment type="function">
    <text evidence="5">Involved in the TCA cycle. Catalyzes the stereospecific interconversion of fumarate to L-malate.</text>
</comment>
<organism evidence="8 9">
    <name type="scientific">Nocardia bhagyanarayanae</name>
    <dbReference type="NCBI Taxonomy" id="1215925"/>
    <lineage>
        <taxon>Bacteria</taxon>
        <taxon>Bacillati</taxon>
        <taxon>Actinomycetota</taxon>
        <taxon>Actinomycetes</taxon>
        <taxon>Mycobacteriales</taxon>
        <taxon>Nocardiaceae</taxon>
        <taxon>Nocardia</taxon>
    </lineage>
</organism>
<keyword evidence="2 5" id="KW-0963">Cytoplasm</keyword>
<evidence type="ECO:0000259" key="6">
    <source>
        <dbReference type="Pfam" id="PF00206"/>
    </source>
</evidence>
<dbReference type="EC" id="4.2.1.2" evidence="5"/>
<evidence type="ECO:0000313" key="8">
    <source>
        <dbReference type="EMBL" id="TQM30664.1"/>
    </source>
</evidence>
<dbReference type="NCBIfam" id="NF008909">
    <property type="entry name" value="PRK12273.1"/>
    <property type="match status" value="1"/>
</dbReference>
<comment type="subcellular location">
    <subcellularLocation>
        <location evidence="5">Cytoplasm</location>
    </subcellularLocation>
</comment>
<feature type="active site" description="Proton donor/acceptor" evidence="5">
    <location>
        <position position="205"/>
    </location>
</feature>
<dbReference type="UniPathway" id="UPA00223">
    <property type="reaction ID" value="UER01007"/>
</dbReference>
<dbReference type="GO" id="GO:0006099">
    <property type="term" value="P:tricarboxylic acid cycle"/>
    <property type="evidence" value="ECO:0007669"/>
    <property type="project" value="UniProtKB-UniRule"/>
</dbReference>
<dbReference type="InterPro" id="IPR000362">
    <property type="entry name" value="Fumarate_lyase_fam"/>
</dbReference>
<gene>
    <name evidence="5" type="primary">fumC</name>
    <name evidence="8" type="ORF">FB390_2299</name>
</gene>
<dbReference type="FunFam" id="1.10.275.10:FF:000001">
    <property type="entry name" value="Fumarate hydratase, mitochondrial"/>
    <property type="match status" value="1"/>
</dbReference>
<comment type="similarity">
    <text evidence="1 5">Belongs to the class-II fumarase/aspartase family. Fumarase subfamily.</text>
</comment>
<dbReference type="HAMAP" id="MF_00743">
    <property type="entry name" value="FumaraseC"/>
    <property type="match status" value="1"/>
</dbReference>
<evidence type="ECO:0000256" key="2">
    <source>
        <dbReference type="ARBA" id="ARBA00022490"/>
    </source>
</evidence>
<dbReference type="PANTHER" id="PTHR11444">
    <property type="entry name" value="ASPARTATEAMMONIA/ARGININOSUCCINATE/ADENYLOSUCCINATE LYASE"/>
    <property type="match status" value="1"/>
</dbReference>
<keyword evidence="9" id="KW-1185">Reference proteome</keyword>
<comment type="miscellaneous">
    <text evidence="5">There are 2 substrate-binding sites: the catalytic A site, and the non-catalytic B site that may play a role in the transfer of substrate or product between the active site and the solvent. Alternatively, the B site may bind allosteric effectors.</text>
</comment>
<evidence type="ECO:0000259" key="7">
    <source>
        <dbReference type="Pfam" id="PF10415"/>
    </source>
</evidence>
<evidence type="ECO:0000256" key="5">
    <source>
        <dbReference type="HAMAP-Rule" id="MF_00743"/>
    </source>
</evidence>
<comment type="caution">
    <text evidence="8">The sequence shown here is derived from an EMBL/GenBank/DDBJ whole genome shotgun (WGS) entry which is preliminary data.</text>
</comment>
<accession>A0A543FA12</accession>